<dbReference type="RefSeq" id="XP_014656415.1">
    <property type="nucleotide sequence ID" value="XM_014800929.1"/>
</dbReference>
<evidence type="ECO:0000313" key="1">
    <source>
        <dbReference type="EMBL" id="GAK65211.1"/>
    </source>
</evidence>
<name>A0A081CEW5_PSEA2</name>
<organism evidence="1 2">
    <name type="scientific">Pseudozyma antarctica</name>
    <name type="common">Yeast</name>
    <name type="synonym">Candida antarctica</name>
    <dbReference type="NCBI Taxonomy" id="84753"/>
    <lineage>
        <taxon>Eukaryota</taxon>
        <taxon>Fungi</taxon>
        <taxon>Dikarya</taxon>
        <taxon>Basidiomycota</taxon>
        <taxon>Ustilaginomycotina</taxon>
        <taxon>Ustilaginomycetes</taxon>
        <taxon>Ustilaginales</taxon>
        <taxon>Ustilaginaceae</taxon>
        <taxon>Moesziomyces</taxon>
    </lineage>
</organism>
<gene>
    <name evidence="1" type="ORF">PAN0_008d3428</name>
</gene>
<dbReference type="AlphaFoldDB" id="A0A081CEW5"/>
<dbReference type="EMBL" id="DF830075">
    <property type="protein sequence ID" value="GAK65211.1"/>
    <property type="molecule type" value="Genomic_DNA"/>
</dbReference>
<proteinExistence type="predicted"/>
<evidence type="ECO:0000313" key="2">
    <source>
        <dbReference type="Proteomes" id="UP000053758"/>
    </source>
</evidence>
<dbReference type="GeneID" id="26304371"/>
<sequence>MVAIAQRLMKFFLLLTVLVGICAAAGNRIPNPPMNDVDWSMVDYATVDQAQRFLDIGATWNRRELPANQRVPNFTNRAMSLVQERARFVGSYVKPNRNPNLMGDKITYFYTLVHPNERLGREMGLGRNMGDILFKHSSLTNTFKIVRVSAIEHNPQVNWMFEPLEQILRNH</sequence>
<dbReference type="Proteomes" id="UP000053758">
    <property type="component" value="Unassembled WGS sequence"/>
</dbReference>
<dbReference type="HOGENOM" id="CLU_1587214_0_0_1"/>
<reference evidence="2" key="1">
    <citation type="journal article" date="2014" name="Genome Announc.">
        <title>Draft Genome Sequence of the Yeast Pseudozyma antarctica Type Strain JCM10317, a Producer of the Glycolipid Biosurfactants, Mannosylerythritol Lipids.</title>
        <authorList>
            <person name="Saika A."/>
            <person name="Koike H."/>
            <person name="Hori T."/>
            <person name="Fukuoka T."/>
            <person name="Sato S."/>
            <person name="Habe H."/>
            <person name="Kitamoto D."/>
            <person name="Morita T."/>
        </authorList>
    </citation>
    <scope>NUCLEOTIDE SEQUENCE [LARGE SCALE GENOMIC DNA]</scope>
    <source>
        <strain evidence="2">JCM 10317</strain>
    </source>
</reference>
<accession>A0A081CEW5</accession>
<dbReference type="OrthoDB" id="10274858at2759"/>
<protein>
    <submittedName>
        <fullName evidence="1">Uncharacterized protein</fullName>
    </submittedName>
</protein>
<keyword evidence="2" id="KW-1185">Reference proteome</keyword>